<comment type="caution">
    <text evidence="13">The sequence shown here is derived from an EMBL/GenBank/DDBJ whole genome shotgun (WGS) entry which is preliminary data.</text>
</comment>
<dbReference type="PANTHER" id="PTHR47288:SF1">
    <property type="entry name" value="WUSCHEL-RELATED HOMEOBOX 9"/>
    <property type="match status" value="1"/>
</dbReference>
<evidence type="ECO:0000256" key="4">
    <source>
        <dbReference type="ARBA" id="ARBA00023125"/>
    </source>
</evidence>
<evidence type="ECO:0000256" key="5">
    <source>
        <dbReference type="ARBA" id="ARBA00023155"/>
    </source>
</evidence>
<evidence type="ECO:0000259" key="12">
    <source>
        <dbReference type="PROSITE" id="PS50071"/>
    </source>
</evidence>
<keyword evidence="2" id="KW-0217">Developmental protein</keyword>
<dbReference type="CDD" id="cd00086">
    <property type="entry name" value="homeodomain"/>
    <property type="match status" value="1"/>
</dbReference>
<dbReference type="Proteomes" id="UP000734854">
    <property type="component" value="Unassembled WGS sequence"/>
</dbReference>
<keyword evidence="4 9" id="KW-0238">DNA-binding</keyword>
<protein>
    <recommendedName>
        <fullName evidence="12">Homeobox domain-containing protein</fullName>
    </recommendedName>
</protein>
<dbReference type="EMBL" id="JACMSC010000002">
    <property type="protein sequence ID" value="KAG6531150.1"/>
    <property type="molecule type" value="Genomic_DNA"/>
</dbReference>
<evidence type="ECO:0000256" key="9">
    <source>
        <dbReference type="PROSITE-ProRule" id="PRU00108"/>
    </source>
</evidence>
<dbReference type="SUPFAM" id="SSF46689">
    <property type="entry name" value="Homeodomain-like"/>
    <property type="match status" value="1"/>
</dbReference>
<dbReference type="InterPro" id="IPR001356">
    <property type="entry name" value="HD"/>
</dbReference>
<dbReference type="InterPro" id="IPR044557">
    <property type="entry name" value="WOX8/9-like"/>
</dbReference>
<dbReference type="AlphaFoldDB" id="A0A8J5I933"/>
<feature type="compositionally biased region" description="Low complexity" evidence="11">
    <location>
        <begin position="126"/>
        <end position="140"/>
    </location>
</feature>
<comment type="similarity">
    <text evidence="8">Belongs to the WUS homeobox family.</text>
</comment>
<accession>A0A8J5I933</accession>
<proteinExistence type="inferred from homology"/>
<evidence type="ECO:0000256" key="1">
    <source>
        <dbReference type="ARBA" id="ARBA00004123"/>
    </source>
</evidence>
<dbReference type="PANTHER" id="PTHR47288">
    <property type="entry name" value="WUSCHEL-RELATED HOMEOBOX 9"/>
    <property type="match status" value="1"/>
</dbReference>
<dbReference type="GO" id="GO:0005634">
    <property type="term" value="C:nucleus"/>
    <property type="evidence" value="ECO:0007669"/>
    <property type="project" value="UniProtKB-SubCell"/>
</dbReference>
<dbReference type="GO" id="GO:0003700">
    <property type="term" value="F:DNA-binding transcription factor activity"/>
    <property type="evidence" value="ECO:0007669"/>
    <property type="project" value="InterPro"/>
</dbReference>
<evidence type="ECO:0000256" key="2">
    <source>
        <dbReference type="ARBA" id="ARBA00022473"/>
    </source>
</evidence>
<sequence>MHGRGNGHGKTLEVDDGICAPRNYTSSGGGCSSCEERSPDPKPRWNPKPEQIRILDAIFNSGMVNPSRDEIRKIRLQLQEFGPVGDANVFYWFQNRKSRSKNKHGNRNHLSPAAARRTPKPSPTGSSSSSSSSSAQSADSGNKTLPLPTRFQHFSPRLPPTTLLPKQMNSLAEPAYQDMNTGIISSDGLYDPETPMQLLMKPDHDDHQEYNCVNGSPISDIQELMGEIGDGIFDAGAAACARSTVITSEAAYEVAAGRINIRQLFGPEAILLDQSGQPVLTDEWGVTLYPLQHGASYYLVIKLRFITR</sequence>
<dbReference type="Pfam" id="PF00046">
    <property type="entry name" value="Homeodomain"/>
    <property type="match status" value="1"/>
</dbReference>
<keyword evidence="7 9" id="KW-0539">Nucleus</keyword>
<gene>
    <name evidence="13" type="ORF">ZIOFF_004924</name>
</gene>
<keyword evidence="5 9" id="KW-0371">Homeobox</keyword>
<feature type="domain" description="Homeobox" evidence="12">
    <location>
        <begin position="38"/>
        <end position="103"/>
    </location>
</feature>
<keyword evidence="3" id="KW-0805">Transcription regulation</keyword>
<comment type="subcellular location">
    <subcellularLocation>
        <location evidence="1 9 10">Nucleus</location>
    </subcellularLocation>
</comment>
<evidence type="ECO:0000313" key="13">
    <source>
        <dbReference type="EMBL" id="KAG6531150.1"/>
    </source>
</evidence>
<feature type="compositionally biased region" description="Basic and acidic residues" evidence="11">
    <location>
        <begin position="34"/>
        <end position="43"/>
    </location>
</feature>
<dbReference type="GO" id="GO:0048731">
    <property type="term" value="P:system development"/>
    <property type="evidence" value="ECO:0007669"/>
    <property type="project" value="UniProtKB-ARBA"/>
</dbReference>
<dbReference type="PROSITE" id="PS50071">
    <property type="entry name" value="HOMEOBOX_2"/>
    <property type="match status" value="1"/>
</dbReference>
<feature type="DNA-binding region" description="Homeobox" evidence="9">
    <location>
        <begin position="40"/>
        <end position="104"/>
    </location>
</feature>
<dbReference type="GO" id="GO:0050793">
    <property type="term" value="P:regulation of developmental process"/>
    <property type="evidence" value="ECO:0007669"/>
    <property type="project" value="InterPro"/>
</dbReference>
<evidence type="ECO:0000256" key="11">
    <source>
        <dbReference type="SAM" id="MobiDB-lite"/>
    </source>
</evidence>
<dbReference type="SMART" id="SM00389">
    <property type="entry name" value="HOX"/>
    <property type="match status" value="1"/>
</dbReference>
<evidence type="ECO:0000256" key="10">
    <source>
        <dbReference type="RuleBase" id="RU000682"/>
    </source>
</evidence>
<organism evidence="13 14">
    <name type="scientific">Zingiber officinale</name>
    <name type="common">Ginger</name>
    <name type="synonym">Amomum zingiber</name>
    <dbReference type="NCBI Taxonomy" id="94328"/>
    <lineage>
        <taxon>Eukaryota</taxon>
        <taxon>Viridiplantae</taxon>
        <taxon>Streptophyta</taxon>
        <taxon>Embryophyta</taxon>
        <taxon>Tracheophyta</taxon>
        <taxon>Spermatophyta</taxon>
        <taxon>Magnoliopsida</taxon>
        <taxon>Liliopsida</taxon>
        <taxon>Zingiberales</taxon>
        <taxon>Zingiberaceae</taxon>
        <taxon>Zingiber</taxon>
    </lineage>
</organism>
<dbReference type="GO" id="GO:0003677">
    <property type="term" value="F:DNA binding"/>
    <property type="evidence" value="ECO:0007669"/>
    <property type="project" value="UniProtKB-UniRule"/>
</dbReference>
<keyword evidence="6" id="KW-0804">Transcription</keyword>
<keyword evidence="14" id="KW-1185">Reference proteome</keyword>
<evidence type="ECO:0000256" key="6">
    <source>
        <dbReference type="ARBA" id="ARBA00023163"/>
    </source>
</evidence>
<feature type="region of interest" description="Disordered" evidence="11">
    <location>
        <begin position="25"/>
        <end position="48"/>
    </location>
</feature>
<dbReference type="InterPro" id="IPR009057">
    <property type="entry name" value="Homeodomain-like_sf"/>
</dbReference>
<feature type="region of interest" description="Disordered" evidence="11">
    <location>
        <begin position="99"/>
        <end position="163"/>
    </location>
</feature>
<dbReference type="FunFam" id="1.10.10.60:FF:000118">
    <property type="entry name" value="WUSCHEL-related homeobox 11"/>
    <property type="match status" value="1"/>
</dbReference>
<evidence type="ECO:0000256" key="8">
    <source>
        <dbReference type="ARBA" id="ARBA00024040"/>
    </source>
</evidence>
<dbReference type="GO" id="GO:1905393">
    <property type="term" value="P:plant organ formation"/>
    <property type="evidence" value="ECO:0007669"/>
    <property type="project" value="UniProtKB-ARBA"/>
</dbReference>
<reference evidence="13 14" key="1">
    <citation type="submission" date="2020-08" db="EMBL/GenBank/DDBJ databases">
        <title>Plant Genome Project.</title>
        <authorList>
            <person name="Zhang R.-G."/>
        </authorList>
    </citation>
    <scope>NUCLEOTIDE SEQUENCE [LARGE SCALE GENOMIC DNA]</scope>
    <source>
        <tissue evidence="13">Rhizome</tissue>
    </source>
</reference>
<evidence type="ECO:0000256" key="7">
    <source>
        <dbReference type="ARBA" id="ARBA00023242"/>
    </source>
</evidence>
<evidence type="ECO:0000313" key="14">
    <source>
        <dbReference type="Proteomes" id="UP000734854"/>
    </source>
</evidence>
<dbReference type="Gene3D" id="1.10.10.60">
    <property type="entry name" value="Homeodomain-like"/>
    <property type="match status" value="1"/>
</dbReference>
<evidence type="ECO:0000256" key="3">
    <source>
        <dbReference type="ARBA" id="ARBA00023015"/>
    </source>
</evidence>
<name>A0A8J5I933_ZINOF</name>